<dbReference type="InterPro" id="IPR000504">
    <property type="entry name" value="RRM_dom"/>
</dbReference>
<keyword evidence="1" id="KW-0694">RNA-binding</keyword>
<feature type="region of interest" description="Disordered" evidence="2">
    <location>
        <begin position="153"/>
        <end position="180"/>
    </location>
</feature>
<dbReference type="GO" id="GO:0003723">
    <property type="term" value="F:RNA binding"/>
    <property type="evidence" value="ECO:0007669"/>
    <property type="project" value="UniProtKB-UniRule"/>
</dbReference>
<dbReference type="Gene3D" id="2.40.50.90">
    <property type="match status" value="1"/>
</dbReference>
<dbReference type="CDD" id="cd20379">
    <property type="entry name" value="Tudor_dTUD-like"/>
    <property type="match status" value="1"/>
</dbReference>
<dbReference type="SUPFAM" id="SSF63748">
    <property type="entry name" value="Tudor/PWWP/MBT"/>
    <property type="match status" value="2"/>
</dbReference>
<feature type="region of interest" description="Disordered" evidence="2">
    <location>
        <begin position="446"/>
        <end position="478"/>
    </location>
</feature>
<dbReference type="InterPro" id="IPR050621">
    <property type="entry name" value="Tudor_domain_containing"/>
</dbReference>
<dbReference type="Gene3D" id="2.30.30.140">
    <property type="match status" value="2"/>
</dbReference>
<dbReference type="Pfam" id="PF00567">
    <property type="entry name" value="TUDOR"/>
    <property type="match status" value="2"/>
</dbReference>
<organism evidence="5 6">
    <name type="scientific">Macrostomum lignano</name>
    <dbReference type="NCBI Taxonomy" id="282301"/>
    <lineage>
        <taxon>Eukaryota</taxon>
        <taxon>Metazoa</taxon>
        <taxon>Spiralia</taxon>
        <taxon>Lophotrochozoa</taxon>
        <taxon>Platyhelminthes</taxon>
        <taxon>Rhabditophora</taxon>
        <taxon>Macrostomorpha</taxon>
        <taxon>Macrostomida</taxon>
        <taxon>Macrostomidae</taxon>
        <taxon>Macrostomum</taxon>
    </lineage>
</organism>
<dbReference type="InterPro" id="IPR035437">
    <property type="entry name" value="SNase_OB-fold_sf"/>
</dbReference>
<dbReference type="PROSITE" id="PS50304">
    <property type="entry name" value="TUDOR"/>
    <property type="match status" value="1"/>
</dbReference>
<feature type="domain" description="RRM" evidence="3">
    <location>
        <begin position="24"/>
        <end position="99"/>
    </location>
</feature>
<feature type="domain" description="Tudor" evidence="4">
    <location>
        <begin position="813"/>
        <end position="873"/>
    </location>
</feature>
<dbReference type="SUPFAM" id="SSF54928">
    <property type="entry name" value="RNA-binding domain, RBD"/>
    <property type="match status" value="1"/>
</dbReference>
<reference evidence="5 6" key="1">
    <citation type="submission" date="2017-06" db="EMBL/GenBank/DDBJ databases">
        <title>A platform for efficient transgenesis in Macrostomum lignano, a flatworm model organism for stem cell research.</title>
        <authorList>
            <person name="Berezikov E."/>
        </authorList>
    </citation>
    <scope>NUCLEOTIDE SEQUENCE [LARGE SCALE GENOMIC DNA]</scope>
    <source>
        <strain evidence="5">DV1</strain>
        <tissue evidence="5">Whole organism</tissue>
    </source>
</reference>
<keyword evidence="6" id="KW-1185">Reference proteome</keyword>
<dbReference type="EMBL" id="NIVC01000197">
    <property type="protein sequence ID" value="PAA88278.1"/>
    <property type="molecule type" value="Genomic_DNA"/>
</dbReference>
<comment type="caution">
    <text evidence="5">The sequence shown here is derived from an EMBL/GenBank/DDBJ whole genome shotgun (WGS) entry which is preliminary data.</text>
</comment>
<dbReference type="STRING" id="282301.A0A267GQG7"/>
<evidence type="ECO:0000256" key="1">
    <source>
        <dbReference type="PROSITE-ProRule" id="PRU00176"/>
    </source>
</evidence>
<dbReference type="InterPro" id="IPR035979">
    <property type="entry name" value="RBD_domain_sf"/>
</dbReference>
<evidence type="ECO:0000259" key="4">
    <source>
        <dbReference type="PROSITE" id="PS50304"/>
    </source>
</evidence>
<dbReference type="Proteomes" id="UP000215902">
    <property type="component" value="Unassembled WGS sequence"/>
</dbReference>
<dbReference type="Gene3D" id="3.30.70.330">
    <property type="match status" value="1"/>
</dbReference>
<evidence type="ECO:0000313" key="5">
    <source>
        <dbReference type="EMBL" id="PAA88278.1"/>
    </source>
</evidence>
<sequence>PMIGTGSGSSQEIPETVGNEYEPFRLYFTGFPYTFNEDNIRCLFEQFGQLSDVRIVRPPNGTCIAFLTLGRKSSALKAIEALNDKMFGHQKLKLCKARPETKREHQFQSSSSNTLSWRPNVVSEIGNTTSTEQQDAVEQSVETDRVPVVKETQSIEEKCSTEAIEQSHDHEKPREHSQIVQDFISNDKFERKRSDRQGSSRTIINRSNSEPEIEMGLSCNDVVDVEVTEFESATRFWVKWQYQPDSMFDLSEAMREWYVHPGSVVTEVTLNRPYLALIDNGITRVQVIDKADEENYYRVLCVDLGYESEVDRSCLRTLLKCHSTLPANAALVSFRGITAQDLQLTTVNEQIGRLLENNHYTMKIQKCTSTSINSHFGFKITPIVIVESSLQNLGNEKFVSDSSYTTCQLDKSTLSAPVQVGVIQTVENCDYNHKSDSKLATQGAALNNHAESESRDQSPLQTVVGFTEPPPSQTASLNNSDVCESGQLNHENCIEFDNSQSTTDLLSQDMTSSTTKLKFPTTSSGKSVTTVNDKSAAPALSQSKFESHIEQPAASVAFNSAPQPNETLDFDSRESINQACSDKHLRSNSFSPEIVLNNMSITVDRSSQKRYVQLQCMTFKLTRETFRDSTELLNSSERDESSRCNKLTRSVRPGIGLWQTRFQRKVQPTSDGKVDRNITSAAPAPKSASTSPLTFNLLDSIDELAVSQKSLTACNPVITEADNLVDSSNQRVNSTQAERIESDVKRSLPEQFLAVGSPIRVAIVQQDGKNFKSDFFVVVLLYSEEFAKAAETVAKFNSLDREFIESVLCRVHVPRVGDFYLVEHSPTSKFHRAQLISLDPKNSDCQVLFVDFGVTLSVSSDSLFAIPNQLASIPPQAFACCLLEPMSESVEKKVAAELKTNNPCYAVFTSSYKPGGVIRIVQKIITPHLDSDISAI</sequence>
<dbReference type="Pfam" id="PF00076">
    <property type="entry name" value="RRM_1"/>
    <property type="match status" value="1"/>
</dbReference>
<dbReference type="PANTHER" id="PTHR22948:SF29">
    <property type="entry name" value="FI02030P-RELATED"/>
    <property type="match status" value="1"/>
</dbReference>
<evidence type="ECO:0000256" key="2">
    <source>
        <dbReference type="SAM" id="MobiDB-lite"/>
    </source>
</evidence>
<dbReference type="InterPro" id="IPR002999">
    <property type="entry name" value="Tudor"/>
</dbReference>
<dbReference type="CDD" id="cd00590">
    <property type="entry name" value="RRM_SF"/>
    <property type="match status" value="1"/>
</dbReference>
<dbReference type="SMART" id="SM00333">
    <property type="entry name" value="TUDOR"/>
    <property type="match status" value="2"/>
</dbReference>
<feature type="non-terminal residue" evidence="5">
    <location>
        <position position="1"/>
    </location>
</feature>
<feature type="compositionally biased region" description="Basic and acidic residues" evidence="2">
    <location>
        <begin position="153"/>
        <end position="177"/>
    </location>
</feature>
<evidence type="ECO:0000259" key="3">
    <source>
        <dbReference type="PROSITE" id="PS50102"/>
    </source>
</evidence>
<dbReference type="InterPro" id="IPR012677">
    <property type="entry name" value="Nucleotide-bd_a/b_plait_sf"/>
</dbReference>
<gene>
    <name evidence="5" type="ORF">BOX15_Mlig016595g2</name>
</gene>
<dbReference type="AlphaFoldDB" id="A0A267GQG7"/>
<dbReference type="PROSITE" id="PS50102">
    <property type="entry name" value="RRM"/>
    <property type="match status" value="1"/>
</dbReference>
<dbReference type="SMART" id="SM00360">
    <property type="entry name" value="RRM"/>
    <property type="match status" value="1"/>
</dbReference>
<name>A0A267GQG7_9PLAT</name>
<protein>
    <recommendedName>
        <fullName evidence="7">RRM domain-containing protein</fullName>
    </recommendedName>
</protein>
<dbReference type="OrthoDB" id="9989103at2759"/>
<evidence type="ECO:0000313" key="6">
    <source>
        <dbReference type="Proteomes" id="UP000215902"/>
    </source>
</evidence>
<evidence type="ECO:0008006" key="7">
    <source>
        <dbReference type="Google" id="ProtNLM"/>
    </source>
</evidence>
<feature type="region of interest" description="Disordered" evidence="2">
    <location>
        <begin position="666"/>
        <end position="690"/>
    </location>
</feature>
<accession>A0A267GQG7</accession>
<dbReference type="PANTHER" id="PTHR22948">
    <property type="entry name" value="TUDOR DOMAIN CONTAINING PROTEIN"/>
    <property type="match status" value="1"/>
</dbReference>
<feature type="compositionally biased region" description="Low complexity" evidence="2">
    <location>
        <begin position="679"/>
        <end position="690"/>
    </location>
</feature>
<proteinExistence type="predicted"/>